<evidence type="ECO:0000313" key="1">
    <source>
        <dbReference type="EMBL" id="GMI26125.1"/>
    </source>
</evidence>
<reference evidence="2" key="1">
    <citation type="journal article" date="2023" name="Commun. Biol.">
        <title>Genome analysis of Parmales, the sister group of diatoms, reveals the evolutionary specialization of diatoms from phago-mixotrophs to photoautotrophs.</title>
        <authorList>
            <person name="Ban H."/>
            <person name="Sato S."/>
            <person name="Yoshikawa S."/>
            <person name="Yamada K."/>
            <person name="Nakamura Y."/>
            <person name="Ichinomiya M."/>
            <person name="Sato N."/>
            <person name="Blanc-Mathieu R."/>
            <person name="Endo H."/>
            <person name="Kuwata A."/>
            <person name="Ogata H."/>
        </authorList>
    </citation>
    <scope>NUCLEOTIDE SEQUENCE [LARGE SCALE GENOMIC DNA]</scope>
</reference>
<dbReference type="OrthoDB" id="191287at2759"/>
<dbReference type="AlphaFoldDB" id="A0A9W7FZG9"/>
<dbReference type="SUPFAM" id="SSF56399">
    <property type="entry name" value="ADP-ribosylation"/>
    <property type="match status" value="1"/>
</dbReference>
<dbReference type="Gene3D" id="3.90.228.10">
    <property type="match status" value="1"/>
</dbReference>
<gene>
    <name evidence="1" type="ORF">TrCOL_g12172</name>
</gene>
<dbReference type="EMBL" id="BRYA01000623">
    <property type="protein sequence ID" value="GMI26125.1"/>
    <property type="molecule type" value="Genomic_DNA"/>
</dbReference>
<protein>
    <submittedName>
        <fullName evidence="1">Uncharacterized protein</fullName>
    </submittedName>
</protein>
<keyword evidence="2" id="KW-1185">Reference proteome</keyword>
<proteinExistence type="predicted"/>
<comment type="caution">
    <text evidence="1">The sequence shown here is derived from an EMBL/GenBank/DDBJ whole genome shotgun (WGS) entry which is preliminary data.</text>
</comment>
<accession>A0A9W7FZG9</accession>
<organism evidence="1 2">
    <name type="scientific">Triparma columacea</name>
    <dbReference type="NCBI Taxonomy" id="722753"/>
    <lineage>
        <taxon>Eukaryota</taxon>
        <taxon>Sar</taxon>
        <taxon>Stramenopiles</taxon>
        <taxon>Ochrophyta</taxon>
        <taxon>Bolidophyceae</taxon>
        <taxon>Parmales</taxon>
        <taxon>Triparmaceae</taxon>
        <taxon>Triparma</taxon>
    </lineage>
</organism>
<dbReference type="Proteomes" id="UP001165065">
    <property type="component" value="Unassembled WGS sequence"/>
</dbReference>
<evidence type="ECO:0000313" key="2">
    <source>
        <dbReference type="Proteomes" id="UP001165065"/>
    </source>
</evidence>
<name>A0A9W7FZG9_9STRA</name>
<sequence>MLSQYSKVSGELTYRTNLFCSTIASAESSLISLPTNLHKFLQKETSNYDEQIRMLKMARMANKERRQRRRRILDEQKVSAAAVARSKFLEVIQGEDGRSAKMENLIKVLHSRLTILSLLYFKIVEADRALCMKRVAYESFLVDQTHEKMKVGQRLALFCLHIQHETRGSVVVKRLQSSHPQFLRCERAATENVKKDFFSSPDCKYCGVVVENVFKIENRILLDAFQGAAAGSDPGKVKGLFCGVPSDAVEKLIVYGVGSSSGRKGAFQESWYDYKSGGGGATTDAGAAKRAVDNSSTIPFPRCFSRHSTLEEDREFVKKGQEGAIPGTDSSIRFLALCRVMIGKINVIGKNSKGFPHVTDGSYDSMYSPMQEEYKLLNEEYILPEFLVQYRFKGRAQGKDRGDEAPMNGDGGVGGTDDIFNIDLSTSVIDGCKFDRKKEKRNCKHIDAFPVTRSIATRSGIRPTREGKEVEGGNGGQRINNKGSGAIAWTSYEEWIRQRQNAAVQKEAVTLQVRDLIEKSTILARRNSVRPLFVEGSN</sequence>